<name>A0A1Q9C7C1_SYMMI</name>
<dbReference type="PANTHER" id="PTHR24113:SF12">
    <property type="entry name" value="RAN GTPASE-ACTIVATING PROTEIN 1"/>
    <property type="match status" value="1"/>
</dbReference>
<dbReference type="GO" id="GO:0006913">
    <property type="term" value="P:nucleocytoplasmic transport"/>
    <property type="evidence" value="ECO:0007669"/>
    <property type="project" value="TreeGrafter"/>
</dbReference>
<dbReference type="Pfam" id="PF13516">
    <property type="entry name" value="LRR_6"/>
    <property type="match status" value="3"/>
</dbReference>
<evidence type="ECO:0000256" key="4">
    <source>
        <dbReference type="SAM" id="MobiDB-lite"/>
    </source>
</evidence>
<gene>
    <name evidence="5" type="primary">NOD1</name>
    <name evidence="5" type="ORF">AK812_SmicGene40951</name>
</gene>
<dbReference type="GO" id="GO:0005634">
    <property type="term" value="C:nucleus"/>
    <property type="evidence" value="ECO:0007669"/>
    <property type="project" value="TreeGrafter"/>
</dbReference>
<dbReference type="PROSITE" id="PS51450">
    <property type="entry name" value="LRR"/>
    <property type="match status" value="1"/>
</dbReference>
<evidence type="ECO:0000256" key="3">
    <source>
        <dbReference type="ARBA" id="ARBA00022737"/>
    </source>
</evidence>
<evidence type="ECO:0000313" key="5">
    <source>
        <dbReference type="EMBL" id="OLP78832.1"/>
    </source>
</evidence>
<protein>
    <submittedName>
        <fullName evidence="5">Nucleotide-binding oligomerization domain-containing protein 1</fullName>
    </submittedName>
</protein>
<evidence type="ECO:0000313" key="6">
    <source>
        <dbReference type="Proteomes" id="UP000186817"/>
    </source>
</evidence>
<keyword evidence="2" id="KW-0433">Leucine-rich repeat</keyword>
<keyword evidence="1" id="KW-0343">GTPase activation</keyword>
<dbReference type="PANTHER" id="PTHR24113">
    <property type="entry name" value="RAN GTPASE-ACTIVATING PROTEIN 1"/>
    <property type="match status" value="1"/>
</dbReference>
<sequence>MTSKFTTPKREEEFVQSISARTCLAAEELRKHDSESLKKIWSLVRPKKPKSPLPVGWKWKKLDVADLCDLYATEVRQAGLGSPGVATDCVRWDVLSSSRRSTSGSSRSIGGPRAHPNARRKQVVPSSELRGSSSDEESSESEEEEERFINNNVTEEELKILKDLRMANARSDGLRTRYDGQWRRVEKEYDKIGVTDHETIVRKQQLRDRCVTVATSATIPTVPCDEGVSPRRIKFAIVKAAIHQECLQLLIEGKNLNASAYRNAKIKLQFLGIRVADPPNGDQSASGDPSSDELVVKTTDEDLDFNKNWEVCEGNLVIWFCVPDYNDYNFATIQMSPILRDFQHERTPHKVMSMLCELLRGPHDSETEHRFRRLAAAVDYRHEDTRRHQHVRGAIQLTVENMRPEEPRSRLRMRTVPEHEHASVPHAWPWFLRALLGAPTVFPRSCLAASVHQRTSPRRETPLEIPSDEDIAQTMRAEAAATSSNANFQDDDEVDAVSEPELEIDGTPTEAETDEEFLQDLDENKDQDEFAERRPVLLEGRTWTANLNLPWTMDNHAVRGYESVTGDKMFSVLREPPNRAVDYLHIDPVGVLMMNNVNTTAVTTIEMIVNYSIQLPARFTEKLTKSHATARPARHTQALHHLSVADYLVLGQTSIRDQKRWRQSQDQRSPRVLHQAEAMPTDGLTRLTAAVLQQIVNVSESVLRIGKTAEHQVCGDSSMDLAEVLWKMKIRGSSTSKSLGSSLPQPPLFAQSGNLAAVNLKFSLLRAIARGYRIFGDAKVTQELAQVLPKELEQLQLAGNEIGALGVMAVAECVSKHPLKELILSENKVGNEGATHLAKAFGKDCGVVSLHLSWSDVADEGASALAECLPRQQQLRELWLTNNKIEDAGGLDLAAAMEAHGLLRLLALDRNKITDQGITCFVSALVRMCKKDLTCSLGHNISSRFDEDTLRNLSVAAATVRTICKRAMRLDMMLKFWQDSTSVGLVAQHSSTEEVVDVVILPESKRYGACYAEFFHSWSPESYVAHSWKGLFKDLLLAIAMHASGFTQPKLDPTHEQYGRRPEALMRRYFVDMFCIDQANRLPRMNPRCETDKVDFVIQELSRKEVKLVVAMDRDHTPMVRTWCLAEVYFAKKSHMQVLVSFGPIRSMPRRRKGMTWAESQASLEDDLHFLKQEILRGPGIGEKFEEEVIKPLQKQTLETYRAVYELMPVEQKEECDWMKAQDEAREDMKMFAENGNVEKLGEAINAGITVQIEESFMLPMRQRFAQLEVALTLNTEARFTVEEHILELKRTLLAAEEAGVEDADLFSRARQRLWEQEEEVRRQNERKALVALSQNGSDEERREARKILVFLEMADAVEARDLEALLRLVPEAEAAVVESHQEDEVAAGWRLIREQEWIRLWPGLVIRPRSITDTWIEAFAINTCDLNICDQYTCVHLDRPGRIARFFGDQELSSRAWEVEPWLVGVLQFNPGISTKVMGKIKARAGAGQVAVMIGALASEGDHLSQVITCLSLPTVAISIDSQTGAPCGGWDPATANALSHVAFQPFSWPVLNDASPSYTDVKIYNGNEILFHWIFRGFRADTDLSVQQQFADEFFIKDICRGRVRLSVVVAAFQVTLRAPSHGPLAEDAVGNDADRVEFRYRDSNNRIDLKCARISVPATWLTVSHISGPTLIQTVTRCREQRARVEVPEQTEQFAQLAAARQHCGQLSRADRDDIRDRAFAAAVEPAVPYEQGTRRSQLARLAVRDPIVGRWKQTRLSNLQLVLAMEVFSSRPHLLEQFWVFAKAAETVFSESLGYQMGKVPRQRDAQSIAQFQRDPAIRALATPVLAPKAKSAPTAGSASSSTTPLLDLENAEKQKWAKRLKAIAERAGVHAKPLSSADNEILSAEAKARLQLLAFTSGALSTMANRIRRFEKFEAWARRSSISLCPITSDTILEYTGRRSFRPCKWHFDGYPFGPTSSCRPLEADPIPIELVMAMEKYVVDENMPNPPRELEVKPEGLFGVSWQTKSERKRVVLETLLVQDRSQSLRDFEMEFPLVERDFWLPDLESRTMWRSTPPDYARSLQWLHHLVWHAGKDAGASQESLRKVTDLTWHSARVTMLDQAVHCKRTEHEIGVQANWKNPGPLVLKHTRSRSSLPALMIKDLLSEVSKDYEPACAREDDAIDDPEDRGDCLTEFFIKARVSAHTEVVLMVDRTVYPDKDLCLLFADKGMLSVERVAMLGDTITSVKATSKAIVGDGSKFGPDDPVRELSLTLLVAVWKSASTLQEHVATRRAKMEEIFVNQHPDVILTYMREPHRKFVGRIHRDYVVHGAVAFYEVAEMRSRSDQIVSTSGFSKTSDDLLRVVQHDNKVSVTSEGSVMDRLHAVFVALEYLNICEFTMEAGPLKYLSELEDKDKDKSGKPSGGTKLTARADRDPRIPEKEWKKIMSFTYTGATCEAPSQKLNSAGQASAPPWSAWSQVPEDPYLVRDLGPWCLELFAGSGIFTAHLRHQGLLLLPPIDVVLSHEVVERQDLLHGDFFERLLLLARMGAIVFLHVGLPCATFSQARQPPGGPRPLRSSSMHLGLPDRSAAEEEQLFAANELLTRSLLLMQAVIASGGDFSLENRLTSLLWQVPAVQQLKVRHHLYNVEFGNTSRKSTRLLVSNALFLQLARTCSGGHEHVPLKGKVRRPDGRWIFATKPAQVYPLGLAIAWSAVVAQIVQGGPDYADLQLGSFTHVKLYDELLEASGCADRSLAQGLRAGYPIVGPIQRSGGWPEYPKPQNPVRVSDSTVAAFHDEDEVIHFLGCDDWIPTQRFEVVQKNKVRGCDSATSKLINKTVVITEKLQLPSTDLNVAVLRELRTRAGDRRLQGWVLDERKAYRQLPILPQHRKFSVICLKDPEDDRPKYFVMIGHSFGLVSAVYNYNRRSAALNDVFTRLFKMVSFNFYDDKYGFETEQARRRNDPLAPWRVVRPEDFLLEIKEERKAELVESIDAILASGTLGPGTAGKLKGKLMFGASQLWGKVSRAFFRPISERQYSKDLSGDRMDLNEALKRSLIYWRVLARFEEV</sequence>
<dbReference type="GO" id="GO:0048471">
    <property type="term" value="C:perinuclear region of cytoplasm"/>
    <property type="evidence" value="ECO:0007669"/>
    <property type="project" value="TreeGrafter"/>
</dbReference>
<dbReference type="Gene3D" id="3.80.10.10">
    <property type="entry name" value="Ribonuclease Inhibitor"/>
    <property type="match status" value="1"/>
</dbReference>
<dbReference type="Proteomes" id="UP000186817">
    <property type="component" value="Unassembled WGS sequence"/>
</dbReference>
<dbReference type="SUPFAM" id="SSF52047">
    <property type="entry name" value="RNI-like"/>
    <property type="match status" value="1"/>
</dbReference>
<feature type="compositionally biased region" description="Acidic residues" evidence="4">
    <location>
        <begin position="134"/>
        <end position="146"/>
    </location>
</feature>
<evidence type="ECO:0000256" key="1">
    <source>
        <dbReference type="ARBA" id="ARBA00022468"/>
    </source>
</evidence>
<reference evidence="5 6" key="1">
    <citation type="submission" date="2016-02" db="EMBL/GenBank/DDBJ databases">
        <title>Genome analysis of coral dinoflagellate symbionts highlights evolutionary adaptations to a symbiotic lifestyle.</title>
        <authorList>
            <person name="Aranda M."/>
            <person name="Li Y."/>
            <person name="Liew Y.J."/>
            <person name="Baumgarten S."/>
            <person name="Simakov O."/>
            <person name="Wilson M."/>
            <person name="Piel J."/>
            <person name="Ashoor H."/>
            <person name="Bougouffa S."/>
            <person name="Bajic V.B."/>
            <person name="Ryu T."/>
            <person name="Ravasi T."/>
            <person name="Bayer T."/>
            <person name="Micklem G."/>
            <person name="Kim H."/>
            <person name="Bhak J."/>
            <person name="Lajeunesse T.C."/>
            <person name="Voolstra C.R."/>
        </authorList>
    </citation>
    <scope>NUCLEOTIDE SEQUENCE [LARGE SCALE GENOMIC DNA]</scope>
    <source>
        <strain evidence="5 6">CCMP2467</strain>
    </source>
</reference>
<feature type="region of interest" description="Disordered" evidence="4">
    <location>
        <begin position="99"/>
        <end position="149"/>
    </location>
</feature>
<accession>A0A1Q9C7C1</accession>
<keyword evidence="6" id="KW-1185">Reference proteome</keyword>
<keyword evidence="3" id="KW-0677">Repeat</keyword>
<comment type="caution">
    <text evidence="5">The sequence shown here is derived from an EMBL/GenBank/DDBJ whole genome shotgun (WGS) entry which is preliminary data.</text>
</comment>
<dbReference type="InterPro" id="IPR027038">
    <property type="entry name" value="RanGap"/>
</dbReference>
<dbReference type="GO" id="GO:0031267">
    <property type="term" value="F:small GTPase binding"/>
    <property type="evidence" value="ECO:0007669"/>
    <property type="project" value="TreeGrafter"/>
</dbReference>
<dbReference type="GO" id="GO:0005829">
    <property type="term" value="C:cytosol"/>
    <property type="evidence" value="ECO:0007669"/>
    <property type="project" value="TreeGrafter"/>
</dbReference>
<feature type="region of interest" description="Disordered" evidence="4">
    <location>
        <begin position="2398"/>
        <end position="2418"/>
    </location>
</feature>
<dbReference type="OrthoDB" id="120976at2759"/>
<dbReference type="GO" id="GO:0005096">
    <property type="term" value="F:GTPase activator activity"/>
    <property type="evidence" value="ECO:0007669"/>
    <property type="project" value="UniProtKB-KW"/>
</dbReference>
<proteinExistence type="predicted"/>
<organism evidence="5 6">
    <name type="scientific">Symbiodinium microadriaticum</name>
    <name type="common">Dinoflagellate</name>
    <name type="synonym">Zooxanthella microadriatica</name>
    <dbReference type="NCBI Taxonomy" id="2951"/>
    <lineage>
        <taxon>Eukaryota</taxon>
        <taxon>Sar</taxon>
        <taxon>Alveolata</taxon>
        <taxon>Dinophyceae</taxon>
        <taxon>Suessiales</taxon>
        <taxon>Symbiodiniaceae</taxon>
        <taxon>Symbiodinium</taxon>
    </lineage>
</organism>
<dbReference type="InterPro" id="IPR032675">
    <property type="entry name" value="LRR_dom_sf"/>
</dbReference>
<dbReference type="SMART" id="SM00368">
    <property type="entry name" value="LRR_RI"/>
    <property type="match status" value="5"/>
</dbReference>
<feature type="compositionally biased region" description="Low complexity" evidence="4">
    <location>
        <begin position="99"/>
        <end position="111"/>
    </location>
</feature>
<evidence type="ECO:0000256" key="2">
    <source>
        <dbReference type="ARBA" id="ARBA00022614"/>
    </source>
</evidence>
<dbReference type="EMBL" id="LSRX01001557">
    <property type="protein sequence ID" value="OLP78832.1"/>
    <property type="molecule type" value="Genomic_DNA"/>
</dbReference>
<dbReference type="InterPro" id="IPR001611">
    <property type="entry name" value="Leu-rich_rpt"/>
</dbReference>